<dbReference type="SMART" id="SM00421">
    <property type="entry name" value="HTH_LUXR"/>
    <property type="match status" value="1"/>
</dbReference>
<dbReference type="Gene3D" id="1.10.10.10">
    <property type="entry name" value="Winged helix-like DNA-binding domain superfamily/Winged helix DNA-binding domain"/>
    <property type="match status" value="1"/>
</dbReference>
<keyword evidence="3" id="KW-0804">Transcription</keyword>
<gene>
    <name evidence="5" type="ORF">BJ998_009221</name>
</gene>
<dbReference type="InterPro" id="IPR036388">
    <property type="entry name" value="WH-like_DNA-bd_sf"/>
</dbReference>
<sequence>MTGRAEELGFIDAAVRRAAGAKGVVLAGAAGVGKTRLAREALAALAGRGTATRWVCATMSARGLPLGAFAGLLGELDPSSAGLLGKAIDALLAGAPRAGVVVGVDDAHLLDELSALVLHELVLRAAATVVVTVRSGEPAPDAVTALWKDGHLDRLEVQPLSATETAGLLEAVLGGPVDGVGAERLWALTRGNALFLRQLVDGEIESGHLRETGGVWRWTGAPAVSPGLVELVGARMGRLSEPLLEVVDTLALGEPLGAGLLAGLTGAATVEEAESRGLIELTPDGRRLQARLAHPLYGEVRRSAMGRLRARRLSGEIARAITATGARRAEDTLRRAVLTLDSDLEPDPDLLTVASGAATEMLDLPLAERLATAAVAAGGGFDARLNMANALSWLSRGEESDSELRVLFAGAQSDLDRVRAGFPRAANLFYTLQRPVEALAALDEADAAVTDGDLRAALTGLRAAFLVHLGQPELAVRCATEALASPALPPPAFVMASFGLVGGLGVQGRCDEIGDAAARAYAAGATAGAAVPSFGLGYWHTLALQLAGYLSEAEQVAEELRRRGADIPGAPQLYGTVLAGRAALASGRLRTAIRMLREARTGLSPFDTSGFEELCLVALASAHATVGEVAAAREALDRLGDVHHPGWEFLEPEAELARAGLAAAEGALSQAVTSARTAADIAAGRDQFALEVLALQTATRLGDRTVAARLGELAGQVCGPRAQAAAAYAAAFAADDGDGLHAASARLEQMGDLLAAADAAAQAAEVHARHGRRGAEQTSVARAHRLAAQCEGARTPALTAAVRPLPLTAREREIVTLAADGLSNREIADRLLVSVRTVEGHLYRAGAKLGVTDRTQLGSVLRGD</sequence>
<evidence type="ECO:0000313" key="6">
    <source>
        <dbReference type="Proteomes" id="UP000585638"/>
    </source>
</evidence>
<dbReference type="RefSeq" id="WP_221339748.1">
    <property type="nucleotide sequence ID" value="NZ_JACHIR010000004.1"/>
</dbReference>
<dbReference type="PROSITE" id="PS50043">
    <property type="entry name" value="HTH_LUXR_2"/>
    <property type="match status" value="1"/>
</dbReference>
<accession>A0A7W9KSL6</accession>
<evidence type="ECO:0000256" key="2">
    <source>
        <dbReference type="ARBA" id="ARBA00023125"/>
    </source>
</evidence>
<dbReference type="Pfam" id="PF00196">
    <property type="entry name" value="GerE"/>
    <property type="match status" value="1"/>
</dbReference>
<dbReference type="Proteomes" id="UP000585638">
    <property type="component" value="Unassembled WGS sequence"/>
</dbReference>
<dbReference type="PANTHER" id="PTHR44688">
    <property type="entry name" value="DNA-BINDING TRANSCRIPTIONAL ACTIVATOR DEVR_DOSR"/>
    <property type="match status" value="1"/>
</dbReference>
<dbReference type="InterPro" id="IPR027417">
    <property type="entry name" value="P-loop_NTPase"/>
</dbReference>
<comment type="caution">
    <text evidence="5">The sequence shown here is derived from an EMBL/GenBank/DDBJ whole genome shotgun (WGS) entry which is preliminary data.</text>
</comment>
<dbReference type="CDD" id="cd06170">
    <property type="entry name" value="LuxR_C_like"/>
    <property type="match status" value="1"/>
</dbReference>
<dbReference type="InterPro" id="IPR016032">
    <property type="entry name" value="Sig_transdc_resp-reg_C-effctor"/>
</dbReference>
<dbReference type="PROSITE" id="PS00622">
    <property type="entry name" value="HTH_LUXR_1"/>
    <property type="match status" value="1"/>
</dbReference>
<reference evidence="5 6" key="1">
    <citation type="submission" date="2020-08" db="EMBL/GenBank/DDBJ databases">
        <title>Sequencing the genomes of 1000 actinobacteria strains.</title>
        <authorList>
            <person name="Klenk H.-P."/>
        </authorList>
    </citation>
    <scope>NUCLEOTIDE SEQUENCE [LARGE SCALE GENOMIC DNA]</scope>
    <source>
        <strain evidence="5 6">DSM 43851</strain>
    </source>
</reference>
<feature type="domain" description="HTH luxR-type" evidence="4">
    <location>
        <begin position="800"/>
        <end position="864"/>
    </location>
</feature>
<evidence type="ECO:0000256" key="3">
    <source>
        <dbReference type="ARBA" id="ARBA00023163"/>
    </source>
</evidence>
<name>A0A7W9KSL6_9PSEU</name>
<dbReference type="EMBL" id="JACHIR010000004">
    <property type="protein sequence ID" value="MBB5897962.1"/>
    <property type="molecule type" value="Genomic_DNA"/>
</dbReference>
<dbReference type="AlphaFoldDB" id="A0A7W9KSL6"/>
<organism evidence="5 6">
    <name type="scientific">Kutzneria kofuensis</name>
    <dbReference type="NCBI Taxonomy" id="103725"/>
    <lineage>
        <taxon>Bacteria</taxon>
        <taxon>Bacillati</taxon>
        <taxon>Actinomycetota</taxon>
        <taxon>Actinomycetes</taxon>
        <taxon>Pseudonocardiales</taxon>
        <taxon>Pseudonocardiaceae</taxon>
        <taxon>Kutzneria</taxon>
    </lineage>
</organism>
<protein>
    <submittedName>
        <fullName evidence="5">DNA-binding CsgD family transcriptional regulator</fullName>
    </submittedName>
</protein>
<dbReference type="PRINTS" id="PR00038">
    <property type="entry name" value="HTHLUXR"/>
</dbReference>
<evidence type="ECO:0000256" key="1">
    <source>
        <dbReference type="ARBA" id="ARBA00023015"/>
    </source>
</evidence>
<dbReference type="GO" id="GO:0003677">
    <property type="term" value="F:DNA binding"/>
    <property type="evidence" value="ECO:0007669"/>
    <property type="project" value="UniProtKB-KW"/>
</dbReference>
<proteinExistence type="predicted"/>
<dbReference type="GO" id="GO:0006355">
    <property type="term" value="P:regulation of DNA-templated transcription"/>
    <property type="evidence" value="ECO:0007669"/>
    <property type="project" value="InterPro"/>
</dbReference>
<dbReference type="SUPFAM" id="SSF46894">
    <property type="entry name" value="C-terminal effector domain of the bipartite response regulators"/>
    <property type="match status" value="1"/>
</dbReference>
<keyword evidence="2 5" id="KW-0238">DNA-binding</keyword>
<keyword evidence="1" id="KW-0805">Transcription regulation</keyword>
<dbReference type="PANTHER" id="PTHR44688:SF16">
    <property type="entry name" value="DNA-BINDING TRANSCRIPTIONAL ACTIVATOR DEVR_DOSR"/>
    <property type="match status" value="1"/>
</dbReference>
<evidence type="ECO:0000313" key="5">
    <source>
        <dbReference type="EMBL" id="MBB5897962.1"/>
    </source>
</evidence>
<evidence type="ECO:0000259" key="4">
    <source>
        <dbReference type="PROSITE" id="PS50043"/>
    </source>
</evidence>
<dbReference type="SUPFAM" id="SSF52540">
    <property type="entry name" value="P-loop containing nucleoside triphosphate hydrolases"/>
    <property type="match status" value="1"/>
</dbReference>
<keyword evidence="6" id="KW-1185">Reference proteome</keyword>
<dbReference type="InterPro" id="IPR000792">
    <property type="entry name" value="Tscrpt_reg_LuxR_C"/>
</dbReference>